<dbReference type="AlphaFoldDB" id="A0AAU7YNM5"/>
<dbReference type="Gene3D" id="3.40.50.300">
    <property type="entry name" value="P-loop containing nucleotide triphosphate hydrolases"/>
    <property type="match status" value="1"/>
</dbReference>
<organism evidence="1">
    <name type="scientific">Wolbachia endosymbiont of Oeneis ivallda</name>
    <dbReference type="NCBI Taxonomy" id="3171168"/>
    <lineage>
        <taxon>Bacteria</taxon>
        <taxon>Pseudomonadati</taxon>
        <taxon>Pseudomonadota</taxon>
        <taxon>Alphaproteobacteria</taxon>
        <taxon>Rickettsiales</taxon>
        <taxon>Anaplasmataceae</taxon>
        <taxon>Wolbachieae</taxon>
        <taxon>Wolbachia</taxon>
    </lineage>
</organism>
<protein>
    <submittedName>
        <fullName evidence="1">Uncharacterized protein</fullName>
    </submittedName>
</protein>
<evidence type="ECO:0000313" key="1">
    <source>
        <dbReference type="EMBL" id="XCA34396.1"/>
    </source>
</evidence>
<proteinExistence type="predicted"/>
<dbReference type="InterPro" id="IPR027417">
    <property type="entry name" value="P-loop_NTPase"/>
</dbReference>
<accession>A0AAU7YNM5</accession>
<name>A0AAU7YNM5_9RICK</name>
<dbReference type="EMBL" id="CP158587">
    <property type="protein sequence ID" value="XCA34396.1"/>
    <property type="molecule type" value="Genomic_DNA"/>
</dbReference>
<reference evidence="1" key="1">
    <citation type="submission" date="2024-06" db="EMBL/GenBank/DDBJ databases">
        <title>Genome assembly of the Oeneis chryxus ivallda.</title>
        <authorList>
            <person name="MacDonald Z."/>
            <person name="Shaffer H.B."/>
            <person name="Gillespie T."/>
            <person name="Marimuthu M.P.A."/>
            <person name="Nguyen O."/>
            <person name="Fairbairn C.W."/>
            <person name="Seligmann W.E."/>
            <person name="Escalona M."/>
            <person name="Miller C."/>
            <person name="Toffelmier E."/>
        </authorList>
    </citation>
    <scope>NUCLEOTIDE SEQUENCE</scope>
    <source>
        <strain evidence="1">CCGP_102_HBS-TG_Oc004</strain>
    </source>
</reference>
<dbReference type="SUPFAM" id="SSF52540">
    <property type="entry name" value="P-loop containing nucleoside triphosphate hydrolases"/>
    <property type="match status" value="1"/>
</dbReference>
<gene>
    <name evidence="1" type="ORF">ABS861_03135</name>
</gene>
<sequence>MVDLKNSKKLKYQHNSIGAVRLNLSSLARNSKLETLVDEHEEMYETYSASGLKYSLHGNIYQLKLLMLFLNRGLKKGYNFRLATEWDDAEKFDDLVFRYTDSQSHIRYRFLQAKHKLDENKKITVGDLLTRNKNGEFNLEKYFISYLKIKKNKSFEDGSLEDFVICTNIDFDFGNAVQDQIRKLKGKVREILVKTISTDDYFFQDGGTRYRLESNNDLISHFTQNSKVQEEINGQSIDQKVEEFLAHLVFAVNQPNEIVLDRIIGREIGEKFKLIDSDLISHDFQKQMLDWMKEKGLKGKEGRFLSADDGRKFFDFVEEKINKIEMVGPTSRYGRKLRQFNVFFKSSNLAKIKNFLSKSKKQVLNLVAQQGTRLSAIKVNQVLYSLYNSEDSFIFMSLVNILRLQDKVLSAFQSKNTGNLLVIECKNKEVYDVQDLYMRLKNTIRDNINKKIILITESNDYLADAFKNDCIIGSRYQESTDNIRGLSDLTVDSQNKILERKVIFQGEEVLLSNLLYNQKDIIDGETLSRLVSSQVAIGSAVPKLNRIDRECYVERTFSNAEKGISNTEEITDKITIIAADPGMGKSTVLTHLAEQEKINSTSTWVVKINLIEYRQLLSKENFKGYSKEEAIDFLSEIINLNTYLDKELFRNSFNQPNKVALFFDGVSFACKGVITFLKALKGTQVKKLWITTGMGMYKELEKELDVFSYKLNSLSLDQQKEFLRKFFKVNLKVNKIDERRLDFCIQKLFDAFSSRINMKREFTASPLQLKIAAKIFQDDFQRFYNDYSQNEFLLSDGFDLDGLYKEFIKIRFDMYSDTHERNIRPSDRLSFNKFLKQRQILALYLLFGREVLKCLCPNKIQEVNSLMEDMKKGNGYVGVVDDIIDGNPKFVHHIFAEYLARSGLIYISNKHKKYKLEQEEL</sequence>